<keyword evidence="3" id="KW-1185">Reference proteome</keyword>
<dbReference type="KEGG" id="mpc:Mar181_3220"/>
<keyword evidence="1" id="KW-0472">Membrane</keyword>
<evidence type="ECO:0000313" key="2">
    <source>
        <dbReference type="EMBL" id="AEF56243.1"/>
    </source>
</evidence>
<dbReference type="EMBL" id="CP002771">
    <property type="protein sequence ID" value="AEF56243.1"/>
    <property type="molecule type" value="Genomic_DNA"/>
</dbReference>
<proteinExistence type="predicted"/>
<dbReference type="AlphaFoldDB" id="F6CT77"/>
<organism evidence="2 3">
    <name type="scientific">Marinomonas posidonica (strain CECT 7376 / NCIMB 14433 / IVIA-Po-181)</name>
    <dbReference type="NCBI Taxonomy" id="491952"/>
    <lineage>
        <taxon>Bacteria</taxon>
        <taxon>Pseudomonadati</taxon>
        <taxon>Pseudomonadota</taxon>
        <taxon>Gammaproteobacteria</taxon>
        <taxon>Oceanospirillales</taxon>
        <taxon>Oceanospirillaceae</taxon>
        <taxon>Marinomonas</taxon>
    </lineage>
</organism>
<protein>
    <submittedName>
        <fullName evidence="2">Uncharacterized protein</fullName>
    </submittedName>
</protein>
<dbReference type="RefSeq" id="WP_013797713.1">
    <property type="nucleotide sequence ID" value="NC_015559.1"/>
</dbReference>
<reference evidence="2 3" key="1">
    <citation type="journal article" date="2012" name="Stand. Genomic Sci.">
        <title>Complete genome sequence of Marinomonas posidonica type strain (IVIA-Po-181(T)).</title>
        <authorList>
            <person name="Lucas-Elio P."/>
            <person name="Goodwin L."/>
            <person name="Woyke T."/>
            <person name="Pitluck S."/>
            <person name="Nolan M."/>
            <person name="Kyrpides N.C."/>
            <person name="Detter J.C."/>
            <person name="Copeland A."/>
            <person name="Lu M."/>
            <person name="Bruce D."/>
            <person name="Detter C."/>
            <person name="Tapia R."/>
            <person name="Han S."/>
            <person name="Land M.L."/>
            <person name="Ivanova N."/>
            <person name="Mikhailova N."/>
            <person name="Johnston A.W."/>
            <person name="Sanchez-Amat A."/>
        </authorList>
    </citation>
    <scope>NUCLEOTIDE SEQUENCE [LARGE SCALE GENOMIC DNA]</scope>
    <source>
        <strain evidence="3">CECT 7376 / NCIMB 14433 / IVIA-Po-181</strain>
    </source>
</reference>
<keyword evidence="1" id="KW-1133">Transmembrane helix</keyword>
<dbReference type="Gene3D" id="3.30.420.380">
    <property type="match status" value="1"/>
</dbReference>
<gene>
    <name evidence="2" type="ordered locus">Mar181_3220</name>
</gene>
<sequence>MALVLNYSIALFSGQACQLFHSSEYHELLPRLVTPEPSTPSVEKINECLQDFDFESLDCASRLLILVPDEWLSVTQHSLDHPVSARLLPLAALSFAVESTYATPDNTLYAFQHKTASNLDTQLTVYACSKSWSEPLFSAFQQQGRHCILVAYSQFKHFPSRSWSYCTGQQISGYHPEYEKQQRVRRYLWLGVVFSLAIHFVALGLYWYLEQAVESAGIGYQQVVDVTSNWLQDQQAPPFVSTALTLVQGLPATVRVEGFSVQREQADMRFSLPKSMLKMVMDNWQSAYPNWRWIVVQDSFSTLDQEEVVNVSIQVFCH</sequence>
<dbReference type="STRING" id="491952.Mar181_3220"/>
<keyword evidence="1" id="KW-0812">Transmembrane</keyword>
<dbReference type="HOGENOM" id="CLU_859989_0_0_6"/>
<dbReference type="OrthoDB" id="6098968at2"/>
<dbReference type="Proteomes" id="UP000009230">
    <property type="component" value="Chromosome"/>
</dbReference>
<evidence type="ECO:0000313" key="3">
    <source>
        <dbReference type="Proteomes" id="UP000009230"/>
    </source>
</evidence>
<evidence type="ECO:0000256" key="1">
    <source>
        <dbReference type="SAM" id="Phobius"/>
    </source>
</evidence>
<name>F6CT77_MARPP</name>
<accession>F6CT77</accession>
<feature type="transmembrane region" description="Helical" evidence="1">
    <location>
        <begin position="187"/>
        <end position="209"/>
    </location>
</feature>